<dbReference type="Pfam" id="PF25973">
    <property type="entry name" value="BSH_CzcB"/>
    <property type="match status" value="1"/>
</dbReference>
<evidence type="ECO:0000256" key="2">
    <source>
        <dbReference type="ARBA" id="ARBA00022448"/>
    </source>
</evidence>
<dbReference type="Proteomes" id="UP000000784">
    <property type="component" value="Chromosome"/>
</dbReference>
<dbReference type="EMBL" id="CP000884">
    <property type="protein sequence ID" value="ABX35391.1"/>
    <property type="molecule type" value="Genomic_DNA"/>
</dbReference>
<dbReference type="GO" id="GO:0016020">
    <property type="term" value="C:membrane"/>
    <property type="evidence" value="ECO:0007669"/>
    <property type="project" value="InterPro"/>
</dbReference>
<dbReference type="PANTHER" id="PTHR30097">
    <property type="entry name" value="CATION EFFLUX SYSTEM PROTEIN CUSB"/>
    <property type="match status" value="1"/>
</dbReference>
<dbReference type="AlphaFoldDB" id="A9BTX7"/>
<dbReference type="Gene3D" id="1.10.287.470">
    <property type="entry name" value="Helix hairpin bin"/>
    <property type="match status" value="1"/>
</dbReference>
<dbReference type="PANTHER" id="PTHR30097:SF16">
    <property type="entry name" value="CATION EFFLUX SYSTEM (CZCB-LIKE)"/>
    <property type="match status" value="1"/>
</dbReference>
<evidence type="ECO:0000259" key="5">
    <source>
        <dbReference type="Pfam" id="PF25973"/>
    </source>
</evidence>
<dbReference type="STRING" id="398578.Daci_2753"/>
<dbReference type="InterPro" id="IPR051909">
    <property type="entry name" value="MFP_Cation_Efflux"/>
</dbReference>
<dbReference type="Gene3D" id="2.40.50.100">
    <property type="match status" value="1"/>
</dbReference>
<dbReference type="Gene3D" id="2.40.420.20">
    <property type="match status" value="1"/>
</dbReference>
<feature type="domain" description="CzcB-like barrel-sandwich hybrid" evidence="5">
    <location>
        <begin position="104"/>
        <end position="245"/>
    </location>
</feature>
<dbReference type="NCBIfam" id="TIGR01730">
    <property type="entry name" value="RND_mfp"/>
    <property type="match status" value="1"/>
</dbReference>
<keyword evidence="2" id="KW-0813">Transport</keyword>
<reference evidence="6 7" key="1">
    <citation type="journal article" date="2004" name="Appl. Environ. Microbiol.">
        <title>Mineralization of individual congeners of linear alkylbenzenesulfonate by defined pairs of heterotrophic bacteria.</title>
        <authorList>
            <person name="Schleheck D."/>
            <person name="Knepper T.P."/>
            <person name="Fischer K."/>
            <person name="Cook A.M."/>
        </authorList>
    </citation>
    <scope>NUCLEOTIDE SEQUENCE [LARGE SCALE GENOMIC DNA]</scope>
    <source>
        <strain evidence="7">DSM 14801 / SPH-1</strain>
    </source>
</reference>
<evidence type="ECO:0000256" key="1">
    <source>
        <dbReference type="ARBA" id="ARBA00009477"/>
    </source>
</evidence>
<dbReference type="Gene3D" id="2.40.30.170">
    <property type="match status" value="1"/>
</dbReference>
<dbReference type="InterPro" id="IPR058792">
    <property type="entry name" value="Beta-barrel_RND_2"/>
</dbReference>
<keyword evidence="3" id="KW-1133">Transmembrane helix</keyword>
<keyword evidence="3" id="KW-0472">Membrane</keyword>
<keyword evidence="7" id="KW-1185">Reference proteome</keyword>
<comment type="similarity">
    <text evidence="1">Belongs to the membrane fusion protein (MFP) (TC 8.A.1) family.</text>
</comment>
<protein>
    <submittedName>
        <fullName evidence="6">Efflux transporter, RND family, MFP subunit</fullName>
    </submittedName>
</protein>
<dbReference type="HOGENOM" id="CLU_018816_13_3_4"/>
<dbReference type="InterPro" id="IPR058647">
    <property type="entry name" value="BSH_CzcB-like"/>
</dbReference>
<reference evidence="7" key="2">
    <citation type="submission" date="2007-11" db="EMBL/GenBank/DDBJ databases">
        <title>Complete sequence of Delftia acidovorans DSM 14801 / SPH-1.</title>
        <authorList>
            <person name="Copeland A."/>
            <person name="Lucas S."/>
            <person name="Lapidus A."/>
            <person name="Barry K."/>
            <person name="Glavina del Rio T."/>
            <person name="Dalin E."/>
            <person name="Tice H."/>
            <person name="Pitluck S."/>
            <person name="Lowry S."/>
            <person name="Clum A."/>
            <person name="Schmutz J."/>
            <person name="Larimer F."/>
            <person name="Land M."/>
            <person name="Hauser L."/>
            <person name="Kyrpides N."/>
            <person name="Kim E."/>
            <person name="Schleheck D."/>
            <person name="Richardson P."/>
        </authorList>
    </citation>
    <scope>NUCLEOTIDE SEQUENCE [LARGE SCALE GENOMIC DNA]</scope>
    <source>
        <strain evidence="7">DSM 14801 / SPH-1</strain>
    </source>
</reference>
<evidence type="ECO:0000256" key="3">
    <source>
        <dbReference type="SAM" id="Phobius"/>
    </source>
</evidence>
<evidence type="ECO:0000259" key="4">
    <source>
        <dbReference type="Pfam" id="PF25954"/>
    </source>
</evidence>
<organism evidence="6 7">
    <name type="scientific">Delftia acidovorans (strain DSM 14801 / SPH-1)</name>
    <dbReference type="NCBI Taxonomy" id="398578"/>
    <lineage>
        <taxon>Bacteria</taxon>
        <taxon>Pseudomonadati</taxon>
        <taxon>Pseudomonadota</taxon>
        <taxon>Betaproteobacteria</taxon>
        <taxon>Burkholderiales</taxon>
        <taxon>Comamonadaceae</taxon>
        <taxon>Delftia</taxon>
    </lineage>
</organism>
<keyword evidence="3" id="KW-0812">Transmembrane</keyword>
<accession>A9BTX7</accession>
<dbReference type="InterPro" id="IPR006143">
    <property type="entry name" value="RND_pump_MFP"/>
</dbReference>
<dbReference type="FunFam" id="2.40.30.170:FF:000010">
    <property type="entry name" value="Efflux RND transporter periplasmic adaptor subunit"/>
    <property type="match status" value="1"/>
</dbReference>
<evidence type="ECO:0000313" key="6">
    <source>
        <dbReference type="EMBL" id="ABX35391.1"/>
    </source>
</evidence>
<dbReference type="eggNOG" id="COG0845">
    <property type="taxonomic scope" value="Bacteria"/>
</dbReference>
<dbReference type="KEGG" id="dac:Daci_2753"/>
<feature type="transmembrane region" description="Helical" evidence="3">
    <location>
        <begin position="22"/>
        <end position="43"/>
    </location>
</feature>
<dbReference type="GO" id="GO:0022857">
    <property type="term" value="F:transmembrane transporter activity"/>
    <property type="evidence" value="ECO:0007669"/>
    <property type="project" value="InterPro"/>
</dbReference>
<dbReference type="RefSeq" id="WP_012204601.1">
    <property type="nucleotide sequence ID" value="NC_010002.1"/>
</dbReference>
<dbReference type="GeneID" id="24116387"/>
<gene>
    <name evidence="6" type="ordered locus">Daci_2753</name>
</gene>
<sequence>MAAEQQSPPASASASAPSRARALLWLAVAAACTAAAIGIWTLGPHHASAETEDPPPSVAGKVQADVVRVAPDQAAALDVGPSQERPFENLRSTIGIIDFNQDHTTRVYSAQQGRIVKVLVKAGDDVKAGQTLYTVAVPEMAQAASALISSAATLRSANETLHRAEALAQENSIPQKELQQAQTDQQTAQAAHDAARQGLRLFELSDAEIARMERERQVGKEVAVKSPMDGRVTARSAQPGLLVQPGSDPAPVTVSDLRTLWMVASVPESQFSAYRTGQAVQVRVQAWPGKVFEGKVSYVGDSVDADSRRLVVRAEVADPRHELRPQMTADFSITVAAPQTSVAVPAEAVVREGSGADVVWVASDSDEKGPRFERRKVVRGQTADGLVQITDGLAGTERIARRNALFLSGLYETDAQ</sequence>
<dbReference type="Pfam" id="PF25954">
    <property type="entry name" value="Beta-barrel_RND_2"/>
    <property type="match status" value="1"/>
</dbReference>
<name>A9BTX7_DELAS</name>
<dbReference type="SUPFAM" id="SSF111369">
    <property type="entry name" value="HlyD-like secretion proteins"/>
    <property type="match status" value="1"/>
</dbReference>
<evidence type="ECO:0000313" key="7">
    <source>
        <dbReference type="Proteomes" id="UP000000784"/>
    </source>
</evidence>
<proteinExistence type="inferred from homology"/>
<feature type="domain" description="CusB-like beta-barrel" evidence="4">
    <location>
        <begin position="259"/>
        <end position="334"/>
    </location>
</feature>